<sequence>MFRRPVNANCCARGVPRVWIQCSVCAAPQERGRRCWGVASARQLIDASHRAANGSISL</sequence>
<dbReference type="EMBL" id="BK015676">
    <property type="protein sequence ID" value="DAE19511.1"/>
    <property type="molecule type" value="Genomic_DNA"/>
</dbReference>
<organism evidence="1">
    <name type="scientific">Myoviridae sp. ctitt1</name>
    <dbReference type="NCBI Taxonomy" id="2825157"/>
    <lineage>
        <taxon>Viruses</taxon>
        <taxon>Duplodnaviria</taxon>
        <taxon>Heunggongvirae</taxon>
        <taxon>Uroviricota</taxon>
        <taxon>Caudoviricetes</taxon>
    </lineage>
</organism>
<proteinExistence type="predicted"/>
<accession>A0A8S5QJS4</accession>
<protein>
    <submittedName>
        <fullName evidence="1">Uncharacterized protein</fullName>
    </submittedName>
</protein>
<reference evidence="1" key="1">
    <citation type="journal article" date="2021" name="Proc. Natl. Acad. Sci. U.S.A.">
        <title>A Catalog of Tens of Thousands of Viruses from Human Metagenomes Reveals Hidden Associations with Chronic Diseases.</title>
        <authorList>
            <person name="Tisza M.J."/>
            <person name="Buck C.B."/>
        </authorList>
    </citation>
    <scope>NUCLEOTIDE SEQUENCE</scope>
    <source>
        <strain evidence="1">Ctitt1</strain>
    </source>
</reference>
<evidence type="ECO:0000313" key="1">
    <source>
        <dbReference type="EMBL" id="DAE19511.1"/>
    </source>
</evidence>
<name>A0A8S5QJS4_9CAUD</name>